<feature type="transmembrane region" description="Helical" evidence="7">
    <location>
        <begin position="329"/>
        <end position="362"/>
    </location>
</feature>
<feature type="domain" description="ABC3 transporter permease C-terminal" evidence="8">
    <location>
        <begin position="287"/>
        <end position="406"/>
    </location>
</feature>
<dbReference type="EMBL" id="MHLE01000006">
    <property type="protein sequence ID" value="OGZ03241.1"/>
    <property type="molecule type" value="Genomic_DNA"/>
</dbReference>
<evidence type="ECO:0000259" key="8">
    <source>
        <dbReference type="Pfam" id="PF02687"/>
    </source>
</evidence>
<keyword evidence="4 7" id="KW-1133">Transmembrane helix</keyword>
<dbReference type="GO" id="GO:0022857">
    <property type="term" value="F:transmembrane transporter activity"/>
    <property type="evidence" value="ECO:0007669"/>
    <property type="project" value="TreeGrafter"/>
</dbReference>
<comment type="subcellular location">
    <subcellularLocation>
        <location evidence="1">Cell membrane</location>
        <topology evidence="1">Multi-pass membrane protein</topology>
    </subcellularLocation>
</comment>
<dbReference type="InterPro" id="IPR025857">
    <property type="entry name" value="MacB_PCD"/>
</dbReference>
<evidence type="ECO:0000313" key="11">
    <source>
        <dbReference type="Proteomes" id="UP000178599"/>
    </source>
</evidence>
<comment type="caution">
    <text evidence="10">The sequence shown here is derived from an EMBL/GenBank/DDBJ whole genome shotgun (WGS) entry which is preliminary data.</text>
</comment>
<feature type="transmembrane region" description="Helical" evidence="7">
    <location>
        <begin position="21"/>
        <end position="42"/>
    </location>
</feature>
<evidence type="ECO:0000313" key="10">
    <source>
        <dbReference type="EMBL" id="OGZ03241.1"/>
    </source>
</evidence>
<evidence type="ECO:0008006" key="12">
    <source>
        <dbReference type="Google" id="ProtNLM"/>
    </source>
</evidence>
<dbReference type="Pfam" id="PF02687">
    <property type="entry name" value="FtsX"/>
    <property type="match status" value="1"/>
</dbReference>
<organism evidence="10 11">
    <name type="scientific">Candidatus Liptonbacteria bacterium RIFOXYB1_FULL_36_10</name>
    <dbReference type="NCBI Taxonomy" id="1798654"/>
    <lineage>
        <taxon>Bacteria</taxon>
        <taxon>Candidatus Liptoniibacteriota</taxon>
    </lineage>
</organism>
<protein>
    <recommendedName>
        <fullName evidence="12">Multidrug ABC transporter substrate-binding protein</fullName>
    </recommendedName>
</protein>
<dbReference type="PANTHER" id="PTHR30572">
    <property type="entry name" value="MEMBRANE COMPONENT OF TRANSPORTER-RELATED"/>
    <property type="match status" value="1"/>
</dbReference>
<evidence type="ECO:0000256" key="6">
    <source>
        <dbReference type="ARBA" id="ARBA00038076"/>
    </source>
</evidence>
<evidence type="ECO:0000256" key="4">
    <source>
        <dbReference type="ARBA" id="ARBA00022989"/>
    </source>
</evidence>
<keyword evidence="2" id="KW-1003">Cell membrane</keyword>
<dbReference type="GO" id="GO:0005886">
    <property type="term" value="C:plasma membrane"/>
    <property type="evidence" value="ECO:0007669"/>
    <property type="project" value="UniProtKB-SubCell"/>
</dbReference>
<accession>A0A1G2CRF5</accession>
<sequence>MILSFTAKTAWRGLIANKMRSFLTVLGIVIGITAIIMVMSLGQGAQNLILSQIQGMGSKTVVVLPGREPKGPTDSLQTFFAESLKEKDLEALRKKSNVPTAKEVMPLVFGSDSASYKNETYRLTLLGSSEKISDVFDLGIDKGAFFSENDIRGRSDVVVIGSKVKEKLFGESEALGERIRVGERNLRIIGILPQKGQVSFFNFDEVALLPYTTAQQYIFGIKHFHRIIIEADSEKNIDRTVSDAKATIRETHNVTNPDKDDFYIETQADIASRLGTITNVLTLFLAAIAAISLLVGGIGIMNIMLVSVTERTREIGLRKALGATEKNILFQFLLEAVFLTGVGGIIGIVLGVSLSLAISLAIQFFSTIDWPLGISFLAIFLGIGVSGIIGIVFGIYPAKKASEKSPIEALRYE</sequence>
<feature type="transmembrane region" description="Helical" evidence="7">
    <location>
        <begin position="374"/>
        <end position="396"/>
    </location>
</feature>
<reference evidence="10 11" key="1">
    <citation type="journal article" date="2016" name="Nat. Commun.">
        <title>Thousands of microbial genomes shed light on interconnected biogeochemical processes in an aquifer system.</title>
        <authorList>
            <person name="Anantharaman K."/>
            <person name="Brown C.T."/>
            <person name="Hug L.A."/>
            <person name="Sharon I."/>
            <person name="Castelle C.J."/>
            <person name="Probst A.J."/>
            <person name="Thomas B.C."/>
            <person name="Singh A."/>
            <person name="Wilkins M.J."/>
            <person name="Karaoz U."/>
            <person name="Brodie E.L."/>
            <person name="Williams K.H."/>
            <person name="Hubbard S.S."/>
            <person name="Banfield J.F."/>
        </authorList>
    </citation>
    <scope>NUCLEOTIDE SEQUENCE [LARGE SCALE GENOMIC DNA]</scope>
</reference>
<evidence type="ECO:0000256" key="1">
    <source>
        <dbReference type="ARBA" id="ARBA00004651"/>
    </source>
</evidence>
<evidence type="ECO:0000259" key="9">
    <source>
        <dbReference type="Pfam" id="PF12704"/>
    </source>
</evidence>
<feature type="domain" description="MacB-like periplasmic core" evidence="9">
    <location>
        <begin position="21"/>
        <end position="245"/>
    </location>
</feature>
<dbReference type="Pfam" id="PF12704">
    <property type="entry name" value="MacB_PCD"/>
    <property type="match status" value="1"/>
</dbReference>
<dbReference type="AlphaFoldDB" id="A0A1G2CRF5"/>
<keyword evidence="5 7" id="KW-0472">Membrane</keyword>
<evidence type="ECO:0000256" key="7">
    <source>
        <dbReference type="SAM" id="Phobius"/>
    </source>
</evidence>
<comment type="similarity">
    <text evidence="6">Belongs to the ABC-4 integral membrane protein family.</text>
</comment>
<evidence type="ECO:0000256" key="5">
    <source>
        <dbReference type="ARBA" id="ARBA00023136"/>
    </source>
</evidence>
<dbReference type="InterPro" id="IPR050250">
    <property type="entry name" value="Macrolide_Exporter_MacB"/>
</dbReference>
<proteinExistence type="inferred from homology"/>
<feature type="transmembrane region" description="Helical" evidence="7">
    <location>
        <begin position="283"/>
        <end position="308"/>
    </location>
</feature>
<dbReference type="InterPro" id="IPR003838">
    <property type="entry name" value="ABC3_permease_C"/>
</dbReference>
<name>A0A1G2CRF5_9BACT</name>
<keyword evidence="3 7" id="KW-0812">Transmembrane</keyword>
<dbReference type="PANTHER" id="PTHR30572:SF4">
    <property type="entry name" value="ABC TRANSPORTER PERMEASE YTRF"/>
    <property type="match status" value="1"/>
</dbReference>
<gene>
    <name evidence="10" type="ORF">A2390_01675</name>
</gene>
<dbReference type="Proteomes" id="UP000178599">
    <property type="component" value="Unassembled WGS sequence"/>
</dbReference>
<evidence type="ECO:0000256" key="2">
    <source>
        <dbReference type="ARBA" id="ARBA00022475"/>
    </source>
</evidence>
<evidence type="ECO:0000256" key="3">
    <source>
        <dbReference type="ARBA" id="ARBA00022692"/>
    </source>
</evidence>